<evidence type="ECO:0000313" key="12">
    <source>
        <dbReference type="Proteomes" id="UP000515159"/>
    </source>
</evidence>
<protein>
    <recommendedName>
        <fullName evidence="5">Probable RNA polymerase II nuclear localization protein SLC7A6OS</fullName>
    </recommendedName>
</protein>
<evidence type="ECO:0000256" key="5">
    <source>
        <dbReference type="ARBA" id="ARBA00017036"/>
    </source>
</evidence>
<keyword evidence="6" id="KW-0813">Transport</keyword>
<accession>A0A6P8QNJ2</accession>
<evidence type="ECO:0000256" key="3">
    <source>
        <dbReference type="ARBA" id="ARBA00004496"/>
    </source>
</evidence>
<dbReference type="RefSeq" id="XP_033797475.1">
    <property type="nucleotide sequence ID" value="XM_033941584.1"/>
</dbReference>
<evidence type="ECO:0000259" key="11">
    <source>
        <dbReference type="Pfam" id="PF08574"/>
    </source>
</evidence>
<evidence type="ECO:0000256" key="8">
    <source>
        <dbReference type="ARBA" id="ARBA00022927"/>
    </source>
</evidence>
<feature type="domain" description="Transcription factor Iwr1" evidence="11">
    <location>
        <begin position="222"/>
        <end position="286"/>
    </location>
</feature>
<evidence type="ECO:0000256" key="2">
    <source>
        <dbReference type="ARBA" id="ARBA00004123"/>
    </source>
</evidence>
<dbReference type="InterPro" id="IPR013883">
    <property type="entry name" value="TF_Iwr1_dom"/>
</dbReference>
<dbReference type="KEGG" id="gsh:117359216"/>
<feature type="region of interest" description="Disordered" evidence="10">
    <location>
        <begin position="255"/>
        <end position="315"/>
    </location>
</feature>
<reference evidence="13" key="1">
    <citation type="submission" date="2025-08" db="UniProtKB">
        <authorList>
            <consortium name="RefSeq"/>
        </authorList>
    </citation>
    <scope>IDENTIFICATION</scope>
</reference>
<evidence type="ECO:0000256" key="4">
    <source>
        <dbReference type="ARBA" id="ARBA00010218"/>
    </source>
</evidence>
<name>A0A6P8QNJ2_GEOSA</name>
<dbReference type="GeneID" id="117359216"/>
<evidence type="ECO:0000256" key="7">
    <source>
        <dbReference type="ARBA" id="ARBA00022490"/>
    </source>
</evidence>
<gene>
    <name evidence="13" type="primary">SLC7A6OS</name>
</gene>
<feature type="region of interest" description="Disordered" evidence="10">
    <location>
        <begin position="89"/>
        <end position="157"/>
    </location>
</feature>
<dbReference type="GO" id="GO:0005737">
    <property type="term" value="C:cytoplasm"/>
    <property type="evidence" value="ECO:0007669"/>
    <property type="project" value="UniProtKB-SubCell"/>
</dbReference>
<dbReference type="InParanoid" id="A0A6P8QNJ2"/>
<proteinExistence type="inferred from homology"/>
<dbReference type="Proteomes" id="UP000515159">
    <property type="component" value="Chromosome 4"/>
</dbReference>
<dbReference type="PANTHER" id="PTHR31196:SF2">
    <property type="entry name" value="RNA POLYMERASE II NUCLEAR LOCALIZATION PROTEIN SLC7A6OS-RELATED"/>
    <property type="match status" value="1"/>
</dbReference>
<feature type="compositionally biased region" description="Basic and acidic residues" evidence="10">
    <location>
        <begin position="89"/>
        <end position="106"/>
    </location>
</feature>
<evidence type="ECO:0000256" key="6">
    <source>
        <dbReference type="ARBA" id="ARBA00022448"/>
    </source>
</evidence>
<keyword evidence="12" id="KW-1185">Reference proteome</keyword>
<keyword evidence="7" id="KW-0963">Cytoplasm</keyword>
<keyword evidence="9" id="KW-0539">Nucleus</keyword>
<dbReference type="CTD" id="84138"/>
<dbReference type="InterPro" id="IPR040218">
    <property type="entry name" value="SLC7A6OS"/>
</dbReference>
<evidence type="ECO:0000256" key="1">
    <source>
        <dbReference type="ARBA" id="ARBA00003202"/>
    </source>
</evidence>
<dbReference type="FunCoup" id="A0A6P8QNJ2">
    <property type="interactions" value="3273"/>
</dbReference>
<keyword evidence="8" id="KW-0653">Protein transport</keyword>
<dbReference type="PANTHER" id="PTHR31196">
    <property type="entry name" value="RNA POLYMERASE II NUCLEAR LOCALIZATION PROTEIN SLC7A6OS-RELATED"/>
    <property type="match status" value="1"/>
</dbReference>
<comment type="function">
    <text evidence="1">Directs RNA polymerase II nuclear import.</text>
</comment>
<evidence type="ECO:0000256" key="9">
    <source>
        <dbReference type="ARBA" id="ARBA00023242"/>
    </source>
</evidence>
<dbReference type="AlphaFoldDB" id="A0A6P8QNJ2"/>
<dbReference type="GO" id="GO:0005634">
    <property type="term" value="C:nucleus"/>
    <property type="evidence" value="ECO:0007669"/>
    <property type="project" value="UniProtKB-SubCell"/>
</dbReference>
<feature type="compositionally biased region" description="Acidic residues" evidence="10">
    <location>
        <begin position="283"/>
        <end position="301"/>
    </location>
</feature>
<evidence type="ECO:0000256" key="10">
    <source>
        <dbReference type="SAM" id="MobiDB-lite"/>
    </source>
</evidence>
<dbReference type="OrthoDB" id="6255506at2759"/>
<organism evidence="12 13">
    <name type="scientific">Geotrypetes seraphini</name>
    <name type="common">Gaboon caecilian</name>
    <name type="synonym">Caecilia seraphini</name>
    <dbReference type="NCBI Taxonomy" id="260995"/>
    <lineage>
        <taxon>Eukaryota</taxon>
        <taxon>Metazoa</taxon>
        <taxon>Chordata</taxon>
        <taxon>Craniata</taxon>
        <taxon>Vertebrata</taxon>
        <taxon>Euteleostomi</taxon>
        <taxon>Amphibia</taxon>
        <taxon>Gymnophiona</taxon>
        <taxon>Geotrypetes</taxon>
    </lineage>
</organism>
<dbReference type="GO" id="GO:0015031">
    <property type="term" value="P:protein transport"/>
    <property type="evidence" value="ECO:0007669"/>
    <property type="project" value="UniProtKB-KW"/>
</dbReference>
<comment type="subcellular location">
    <subcellularLocation>
        <location evidence="3">Cytoplasm</location>
    </subcellularLocation>
    <subcellularLocation>
        <location evidence="2">Nucleus</location>
    </subcellularLocation>
</comment>
<comment type="similarity">
    <text evidence="4">Belongs to the IWR1/SLC7A6OS family.</text>
</comment>
<evidence type="ECO:0000313" key="13">
    <source>
        <dbReference type="RefSeq" id="XP_033797475.1"/>
    </source>
</evidence>
<feature type="compositionally biased region" description="Basic and acidic residues" evidence="10">
    <location>
        <begin position="130"/>
        <end position="146"/>
    </location>
</feature>
<dbReference type="Pfam" id="PF08574">
    <property type="entry name" value="Iwr1"/>
    <property type="match status" value="1"/>
</dbReference>
<feature type="compositionally biased region" description="Acidic residues" evidence="10">
    <location>
        <begin position="265"/>
        <end position="275"/>
    </location>
</feature>
<feature type="compositionally biased region" description="Basic and acidic residues" evidence="10">
    <location>
        <begin position="302"/>
        <end position="314"/>
    </location>
</feature>
<dbReference type="GO" id="GO:0032502">
    <property type="term" value="P:developmental process"/>
    <property type="evidence" value="ECO:0007669"/>
    <property type="project" value="TreeGrafter"/>
</dbReference>
<sequence length="341" mass="39092">MATAAVLRVKRKRAADPAEKLVLTCKRLRHETEADPSWPVPSVMEKTVFKLAGTLSSQSELFHKCVQEAICRDKAAQALRPSLASNQRIRKDLRVSKHTHRQENRYRLITSRRPSYGDGDLAQNSTSKTASDESTKSDSTTEKETLAIEGSSSAEANSENCDTFQLFDIIQEEIDKNFSGSAGDPLGKSDDPDVILCNSVRLIREQLAVAESGQGVQHREKDDYVYDIYYMDAPTQGWIQDILSVKPYNQEFELVDDEDHKSEEIYEDEDDENEENNWRNEYPDEDEFLFEEDEEENSDEDERYKDYSSDDKELQGASWKKYCQNVLQEFGYDETPDLDSD</sequence>